<gene>
    <name evidence="5" type="ORF">CLV83_0428</name>
</gene>
<keyword evidence="2 4" id="KW-1133">Transmembrane helix</keyword>
<comment type="caution">
    <text evidence="5">The sequence shown here is derived from an EMBL/GenBank/DDBJ whole genome shotgun (WGS) entry which is preliminary data.</text>
</comment>
<sequence>MSNNAYQKSGPFAFLLKERIVAKPGFNRWLVPPASIAIHLCIGSVYAWSIFNPPLVRQHGVVASAADDWSLSSVVWIFSTAIVFLGLAAAFGGKWLEKVGPRAVGFLAAILWGGGFLVGSLGIMLDQLWLLYLGYGALGGCGLGLGYVSPVSTLIRWFPDRRGMATGMAIMGFGGGAMIGAPLKTWLLSVFYEAPQYLGKVADVSLITESGRRFAEVAGQKLEVVVASAADMANMPIPGPEGVYVVNTGNTGVASVFLTLGIVYFVIMTIAAFSYRVPPEGWKPEGWEPPKAVSGKHRLISNNHVHIDQALKTPQFYLLWLVLCLNVTAGIGVIGVAKTMMTEIFGTTLPNIVDTGFAATYVLMISVFNMVGRFLWASTSDYLGRKNTFHCFFILGMLLYISIPFFAGQVSSNPSVVWLVLFCIATMVIFTMYGGGFATIPAYLADIFGTLHVGGIHGRLLTAWSTAGVLGPFAITHLREVSLRDAIESLAYKVDPAVFQQTFGAGVDQLNALIASNTVTLGRLMEIAPAGTIDPTPGLYNTTMYAMAGLLVIAFIANTMIRKVSEKHHVENTHPEEVPAS</sequence>
<feature type="transmembrane region" description="Helical" evidence="4">
    <location>
        <begin position="29"/>
        <end position="51"/>
    </location>
</feature>
<keyword evidence="1 4" id="KW-0812">Transmembrane</keyword>
<feature type="transmembrane region" description="Helical" evidence="4">
    <location>
        <begin position="169"/>
        <end position="192"/>
    </location>
</feature>
<dbReference type="Gene3D" id="1.20.1250.20">
    <property type="entry name" value="MFS general substrate transporter like domains"/>
    <property type="match status" value="2"/>
</dbReference>
<accession>A0A4R1GQI8</accession>
<dbReference type="Pfam" id="PF07690">
    <property type="entry name" value="MFS_1"/>
    <property type="match status" value="2"/>
</dbReference>
<evidence type="ECO:0000256" key="3">
    <source>
        <dbReference type="ARBA" id="ARBA00023136"/>
    </source>
</evidence>
<reference evidence="5 6" key="1">
    <citation type="submission" date="2019-03" db="EMBL/GenBank/DDBJ databases">
        <title>Genomic Encyclopedia of Archaeal and Bacterial Type Strains, Phase II (KMG-II): from individual species to whole genera.</title>
        <authorList>
            <person name="Goeker M."/>
        </authorList>
    </citation>
    <scope>NUCLEOTIDE SEQUENCE [LARGE SCALE GENOMIC DNA]</scope>
    <source>
        <strain evidence="5 6">DSM 27697</strain>
    </source>
</reference>
<feature type="transmembrane region" description="Helical" evidence="4">
    <location>
        <begin position="129"/>
        <end position="148"/>
    </location>
</feature>
<proteinExistence type="predicted"/>
<keyword evidence="3 4" id="KW-0472">Membrane</keyword>
<dbReference type="Proteomes" id="UP000294546">
    <property type="component" value="Unassembled WGS sequence"/>
</dbReference>
<organism evidence="5 6">
    <name type="scientific">Marinobacterium mangrovicola</name>
    <dbReference type="NCBI Taxonomy" id="1476959"/>
    <lineage>
        <taxon>Bacteria</taxon>
        <taxon>Pseudomonadati</taxon>
        <taxon>Pseudomonadota</taxon>
        <taxon>Gammaproteobacteria</taxon>
        <taxon>Oceanospirillales</taxon>
        <taxon>Oceanospirillaceae</taxon>
        <taxon>Marinobacterium</taxon>
    </lineage>
</organism>
<feature type="transmembrane region" description="Helical" evidence="4">
    <location>
        <begin position="544"/>
        <end position="561"/>
    </location>
</feature>
<feature type="transmembrane region" description="Helical" evidence="4">
    <location>
        <begin position="388"/>
        <end position="410"/>
    </location>
</feature>
<dbReference type="CDD" id="cd17353">
    <property type="entry name" value="MFS_OFA_like"/>
    <property type="match status" value="1"/>
</dbReference>
<feature type="transmembrane region" description="Helical" evidence="4">
    <location>
        <begin position="103"/>
        <end position="123"/>
    </location>
</feature>
<evidence type="ECO:0000313" key="6">
    <source>
        <dbReference type="Proteomes" id="UP000294546"/>
    </source>
</evidence>
<dbReference type="EMBL" id="SMFU01000007">
    <property type="protein sequence ID" value="TCK08349.1"/>
    <property type="molecule type" value="Genomic_DNA"/>
</dbReference>
<protein>
    <submittedName>
        <fullName evidence="5">MFS transporter</fullName>
    </submittedName>
</protein>
<dbReference type="OrthoDB" id="9793415at2"/>
<dbReference type="InterPro" id="IPR050327">
    <property type="entry name" value="Proton-linked_MCT"/>
</dbReference>
<keyword evidence="6" id="KW-1185">Reference proteome</keyword>
<dbReference type="AlphaFoldDB" id="A0A4R1GQI8"/>
<name>A0A4R1GQI8_9GAMM</name>
<feature type="transmembrane region" description="Helical" evidence="4">
    <location>
        <begin position="456"/>
        <end position="475"/>
    </location>
</feature>
<feature type="transmembrane region" description="Helical" evidence="4">
    <location>
        <begin position="357"/>
        <end position="376"/>
    </location>
</feature>
<feature type="transmembrane region" description="Helical" evidence="4">
    <location>
        <begin position="71"/>
        <end position="91"/>
    </location>
</feature>
<evidence type="ECO:0000256" key="4">
    <source>
        <dbReference type="SAM" id="Phobius"/>
    </source>
</evidence>
<feature type="transmembrane region" description="Helical" evidence="4">
    <location>
        <begin position="416"/>
        <end position="444"/>
    </location>
</feature>
<dbReference type="PANTHER" id="PTHR11360">
    <property type="entry name" value="MONOCARBOXYLATE TRANSPORTER"/>
    <property type="match status" value="1"/>
</dbReference>
<dbReference type="InterPro" id="IPR036259">
    <property type="entry name" value="MFS_trans_sf"/>
</dbReference>
<evidence type="ECO:0000256" key="1">
    <source>
        <dbReference type="ARBA" id="ARBA00022692"/>
    </source>
</evidence>
<dbReference type="PANTHER" id="PTHR11360:SF317">
    <property type="entry name" value="MAJOR FACILITATOR SUPERFAMILY (MFS) PROFILE DOMAIN-CONTAINING PROTEIN-RELATED"/>
    <property type="match status" value="1"/>
</dbReference>
<dbReference type="RefSeq" id="WP_132286833.1">
    <property type="nucleotide sequence ID" value="NZ_SMFU01000007.1"/>
</dbReference>
<feature type="transmembrane region" description="Helical" evidence="4">
    <location>
        <begin position="316"/>
        <end position="337"/>
    </location>
</feature>
<feature type="transmembrane region" description="Helical" evidence="4">
    <location>
        <begin position="253"/>
        <end position="275"/>
    </location>
</feature>
<evidence type="ECO:0000256" key="2">
    <source>
        <dbReference type="ARBA" id="ARBA00022989"/>
    </source>
</evidence>
<dbReference type="SUPFAM" id="SSF103473">
    <property type="entry name" value="MFS general substrate transporter"/>
    <property type="match status" value="1"/>
</dbReference>
<evidence type="ECO:0000313" key="5">
    <source>
        <dbReference type="EMBL" id="TCK08349.1"/>
    </source>
</evidence>
<dbReference type="GO" id="GO:0022857">
    <property type="term" value="F:transmembrane transporter activity"/>
    <property type="evidence" value="ECO:0007669"/>
    <property type="project" value="InterPro"/>
</dbReference>
<dbReference type="InterPro" id="IPR011701">
    <property type="entry name" value="MFS"/>
</dbReference>